<evidence type="ECO:0000256" key="4">
    <source>
        <dbReference type="HAMAP-Rule" id="MF_00271"/>
    </source>
</evidence>
<dbReference type="InterPro" id="IPR002699">
    <property type="entry name" value="V_ATPase_D"/>
</dbReference>
<dbReference type="PANTHER" id="PTHR11671">
    <property type="entry name" value="V-TYPE ATP SYNTHASE SUBUNIT D"/>
    <property type="match status" value="1"/>
</dbReference>
<dbReference type="GO" id="GO:0005524">
    <property type="term" value="F:ATP binding"/>
    <property type="evidence" value="ECO:0007669"/>
    <property type="project" value="UniProtKB-UniRule"/>
</dbReference>
<protein>
    <recommendedName>
        <fullName evidence="4">A-type ATP synthase subunit D</fullName>
    </recommendedName>
</protein>
<evidence type="ECO:0000256" key="3">
    <source>
        <dbReference type="ARBA" id="ARBA00023065"/>
    </source>
</evidence>
<dbReference type="GO" id="GO:0046961">
    <property type="term" value="F:proton-transporting ATPase activity, rotational mechanism"/>
    <property type="evidence" value="ECO:0007669"/>
    <property type="project" value="InterPro"/>
</dbReference>
<dbReference type="Proteomes" id="UP000037210">
    <property type="component" value="Unassembled WGS sequence"/>
</dbReference>
<dbReference type="NCBIfam" id="TIGR00309">
    <property type="entry name" value="V_ATPase_subD"/>
    <property type="match status" value="1"/>
</dbReference>
<proteinExistence type="inferred from homology"/>
<dbReference type="Gene3D" id="1.10.287.3240">
    <property type="match status" value="1"/>
</dbReference>
<keyword evidence="3 4" id="KW-0406">Ion transport</keyword>
<keyword evidence="4" id="KW-1003">Cell membrane</keyword>
<keyword evidence="4" id="KW-0375">Hydrogen ion transport</keyword>
<evidence type="ECO:0000256" key="1">
    <source>
        <dbReference type="ARBA" id="ARBA00005850"/>
    </source>
</evidence>
<comment type="similarity">
    <text evidence="1 4">Belongs to the V-ATPase D subunit family.</text>
</comment>
<evidence type="ECO:0000256" key="5">
    <source>
        <dbReference type="SAM" id="Coils"/>
    </source>
</evidence>
<sequence length="206" mass="23361">MSSMSGVRPTKGYLMDLKRRIGFIERGCEFLKLKRDHLAKELSASLEVLHGRRRLLLQSLRDAYRSLTAAYLSLGPTEVKSQARSIRRALELEVLPRSVMGVRYPFTKILSKPQIAGELDITLSRAAENVLGILEEIIQLAEFEARAERIADELGKTNRKVNALENTIIPSYKQIIKFIEDKLDEESLEELVRMKLIGGALARRRG</sequence>
<dbReference type="EMBL" id="LFWZ01000002">
    <property type="protein sequence ID" value="KON31553.1"/>
    <property type="molecule type" value="Genomic_DNA"/>
</dbReference>
<dbReference type="GO" id="GO:0005886">
    <property type="term" value="C:plasma membrane"/>
    <property type="evidence" value="ECO:0007669"/>
    <property type="project" value="UniProtKB-SubCell"/>
</dbReference>
<gene>
    <name evidence="4" type="primary">atpD</name>
    <name evidence="6" type="ORF">AC482_00380</name>
</gene>
<keyword evidence="5" id="KW-0175">Coiled coil</keyword>
<dbReference type="GO" id="GO:0046933">
    <property type="term" value="F:proton-transporting ATP synthase activity, rotational mechanism"/>
    <property type="evidence" value="ECO:0007669"/>
    <property type="project" value="UniProtKB-UniRule"/>
</dbReference>
<reference evidence="6 7" key="1">
    <citation type="submission" date="2015-06" db="EMBL/GenBank/DDBJ databases">
        <title>New insights into the roles of widespread benthic archaea in carbon and nitrogen cycling.</title>
        <authorList>
            <person name="Lazar C.S."/>
            <person name="Baker B.J."/>
            <person name="Seitz K.W."/>
            <person name="Hyde A.S."/>
            <person name="Dick G.J."/>
            <person name="Hinrichs K.-U."/>
            <person name="Teske A.P."/>
        </authorList>
    </citation>
    <scope>NUCLEOTIDE SEQUENCE [LARGE SCALE GENOMIC DNA]</scope>
    <source>
        <strain evidence="6">DG-45</strain>
    </source>
</reference>
<evidence type="ECO:0000313" key="6">
    <source>
        <dbReference type="EMBL" id="KON31553.1"/>
    </source>
</evidence>
<dbReference type="GO" id="GO:0042777">
    <property type="term" value="P:proton motive force-driven plasma membrane ATP synthesis"/>
    <property type="evidence" value="ECO:0007669"/>
    <property type="project" value="UniProtKB-UniRule"/>
</dbReference>
<dbReference type="Pfam" id="PF01813">
    <property type="entry name" value="ATP-synt_D"/>
    <property type="match status" value="1"/>
</dbReference>
<comment type="caution">
    <text evidence="6">The sequence shown here is derived from an EMBL/GenBank/DDBJ whole genome shotgun (WGS) entry which is preliminary data.</text>
</comment>
<comment type="subunit">
    <text evidence="4">Has multiple subunits with at least A(3), B(3), C, D, E, F, H, I and proteolipid K(x).</text>
</comment>
<dbReference type="HAMAP" id="MF_00271">
    <property type="entry name" value="ATP_synth_D_arch"/>
    <property type="match status" value="1"/>
</dbReference>
<evidence type="ECO:0000256" key="2">
    <source>
        <dbReference type="ARBA" id="ARBA00022448"/>
    </source>
</evidence>
<evidence type="ECO:0000313" key="7">
    <source>
        <dbReference type="Proteomes" id="UP000037210"/>
    </source>
</evidence>
<keyword evidence="4" id="KW-0066">ATP synthesis</keyword>
<name>A0A0M0BSI8_9ARCH</name>
<organism evidence="6 7">
    <name type="scientific">miscellaneous Crenarchaeota group-15 archaeon DG-45</name>
    <dbReference type="NCBI Taxonomy" id="1685127"/>
    <lineage>
        <taxon>Archaea</taxon>
        <taxon>Candidatus Bathyarchaeota</taxon>
        <taxon>MCG-15</taxon>
    </lineage>
</organism>
<comment type="function">
    <text evidence="4">Component of the A-type ATP synthase that produces ATP from ADP in the presence of a proton gradient across the membrane.</text>
</comment>
<comment type="subcellular location">
    <subcellularLocation>
        <location evidence="4">Cell membrane</location>
        <topology evidence="4">Peripheral membrane protein</topology>
    </subcellularLocation>
</comment>
<accession>A0A0M0BSI8</accession>
<keyword evidence="4" id="KW-0472">Membrane</keyword>
<feature type="coiled-coil region" evidence="5">
    <location>
        <begin position="140"/>
        <end position="167"/>
    </location>
</feature>
<dbReference type="AlphaFoldDB" id="A0A0M0BSI8"/>
<keyword evidence="2 4" id="KW-0813">Transport</keyword>